<dbReference type="AlphaFoldDB" id="A0A2V4WY12"/>
<dbReference type="OrthoDB" id="5465469at2"/>
<accession>A0A2V4WY12</accession>
<evidence type="ECO:0000313" key="1">
    <source>
        <dbReference type="EMBL" id="PYE82140.1"/>
    </source>
</evidence>
<organism evidence="1 2">
    <name type="scientific">Winogradskyella epiphytica</name>
    <dbReference type="NCBI Taxonomy" id="262005"/>
    <lineage>
        <taxon>Bacteria</taxon>
        <taxon>Pseudomonadati</taxon>
        <taxon>Bacteroidota</taxon>
        <taxon>Flavobacteriia</taxon>
        <taxon>Flavobacteriales</taxon>
        <taxon>Flavobacteriaceae</taxon>
        <taxon>Winogradskyella</taxon>
    </lineage>
</organism>
<sequence>MIHFLYNYFLTRKPLKKANRVNHWLHWQLYKYLKVNLVAHYKTVSINSLEVDDASTIIVSLTSFPGRIDVVYLAIRSILNQTLKPKKIVLWLGKDQFPLGEEELPQALLELIPLGLDIEFCEDIGAHTKYYYAFQKYPDNLIVTVDDDIIYPTQMLSRLMETHHKHPHCVVANRIRYMEIKDHHIKPYRQWKINIVGSSNPSKMLFATGVGGVLYQPRFFQDSFFDLEGIKKTNCIGDDVWLKAGQIASGIPVVFTDFYFEQFLEIPESQKETLFSKNVFDNDNDRQVKEVFEYFGITEKSFD</sequence>
<dbReference type="Proteomes" id="UP000248054">
    <property type="component" value="Unassembled WGS sequence"/>
</dbReference>
<dbReference type="EMBL" id="QJTD01000002">
    <property type="protein sequence ID" value="PYE82140.1"/>
    <property type="molecule type" value="Genomic_DNA"/>
</dbReference>
<keyword evidence="2" id="KW-1185">Reference proteome</keyword>
<comment type="caution">
    <text evidence="1">The sequence shown here is derived from an EMBL/GenBank/DDBJ whole genome shotgun (WGS) entry which is preliminary data.</text>
</comment>
<reference evidence="1 2" key="1">
    <citation type="submission" date="2018-06" db="EMBL/GenBank/DDBJ databases">
        <title>Genomic Encyclopedia of Type Strains, Phase III (KMG-III): the genomes of soil and plant-associated and newly described type strains.</title>
        <authorList>
            <person name="Whitman W."/>
        </authorList>
    </citation>
    <scope>NUCLEOTIDE SEQUENCE [LARGE SCALE GENOMIC DNA]</scope>
    <source>
        <strain evidence="1 2">CECT 7945</strain>
    </source>
</reference>
<protein>
    <recommendedName>
        <fullName evidence="3">Glycosyl transferase family 2</fullName>
    </recommendedName>
</protein>
<gene>
    <name evidence="1" type="ORF">DFQ11_102721</name>
</gene>
<dbReference type="InterPro" id="IPR029044">
    <property type="entry name" value="Nucleotide-diphossugar_trans"/>
</dbReference>
<evidence type="ECO:0000313" key="2">
    <source>
        <dbReference type="Proteomes" id="UP000248054"/>
    </source>
</evidence>
<dbReference type="SUPFAM" id="SSF53448">
    <property type="entry name" value="Nucleotide-diphospho-sugar transferases"/>
    <property type="match status" value="1"/>
</dbReference>
<proteinExistence type="predicted"/>
<name>A0A2V4WY12_9FLAO</name>
<dbReference type="RefSeq" id="WP_146221515.1">
    <property type="nucleotide sequence ID" value="NZ_BMWQ01000002.1"/>
</dbReference>
<evidence type="ECO:0008006" key="3">
    <source>
        <dbReference type="Google" id="ProtNLM"/>
    </source>
</evidence>